<evidence type="ECO:0000259" key="1">
    <source>
        <dbReference type="PROSITE" id="PS51186"/>
    </source>
</evidence>
<keyword evidence="2" id="KW-0808">Transferase</keyword>
<dbReference type="Pfam" id="PF13673">
    <property type="entry name" value="Acetyltransf_10"/>
    <property type="match status" value="1"/>
</dbReference>
<dbReference type="AlphaFoldDB" id="A0A255H3E0"/>
<dbReference type="GO" id="GO:0016747">
    <property type="term" value="F:acyltransferase activity, transferring groups other than amino-acyl groups"/>
    <property type="evidence" value="ECO:0007669"/>
    <property type="project" value="InterPro"/>
</dbReference>
<evidence type="ECO:0000313" key="3">
    <source>
        <dbReference type="Proteomes" id="UP000216311"/>
    </source>
</evidence>
<sequence>MSDGLAIREAAPVALSLAEAYPILQLRVDVFVVEQDCPYPELDGRDLEPDCRWLWVRDAEGAVLACVRLLTDAQGVRRIGRVATAPTARGRGLAALLLHRCLELTAGAEVVLDAQSQLVGWYAGFGFTPEGEEYLEVGIPHRVMRRPASGVDD</sequence>
<accession>A0A255H3E0</accession>
<dbReference type="Gene3D" id="3.40.630.30">
    <property type="match status" value="1"/>
</dbReference>
<organism evidence="2 3">
    <name type="scientific">Enemella dayhoffiae</name>
    <dbReference type="NCBI Taxonomy" id="2016507"/>
    <lineage>
        <taxon>Bacteria</taxon>
        <taxon>Bacillati</taxon>
        <taxon>Actinomycetota</taxon>
        <taxon>Actinomycetes</taxon>
        <taxon>Propionibacteriales</taxon>
        <taxon>Propionibacteriaceae</taxon>
        <taxon>Enemella</taxon>
    </lineage>
</organism>
<gene>
    <name evidence="2" type="ORF">CGZ93_08240</name>
</gene>
<dbReference type="EMBL" id="NMVQ01000012">
    <property type="protein sequence ID" value="OYO21922.1"/>
    <property type="molecule type" value="Genomic_DNA"/>
</dbReference>
<protein>
    <submittedName>
        <fullName evidence="2">GNAT family N-acetyltransferase</fullName>
    </submittedName>
</protein>
<dbReference type="InterPro" id="IPR000182">
    <property type="entry name" value="GNAT_dom"/>
</dbReference>
<evidence type="ECO:0000313" key="2">
    <source>
        <dbReference type="EMBL" id="OYO21922.1"/>
    </source>
</evidence>
<dbReference type="Proteomes" id="UP000216311">
    <property type="component" value="Unassembled WGS sequence"/>
</dbReference>
<feature type="domain" description="N-acetyltransferase" evidence="1">
    <location>
        <begin position="5"/>
        <end position="149"/>
    </location>
</feature>
<keyword evidence="3" id="KW-1185">Reference proteome</keyword>
<proteinExistence type="predicted"/>
<reference evidence="2 3" key="1">
    <citation type="submission" date="2017-07" db="EMBL/GenBank/DDBJ databases">
        <title>Draft whole genome sequences of clinical Proprionibacteriaceae strains.</title>
        <authorList>
            <person name="Bernier A.-M."/>
            <person name="Bernard K."/>
            <person name="Domingo M.-C."/>
        </authorList>
    </citation>
    <scope>NUCLEOTIDE SEQUENCE [LARGE SCALE GENOMIC DNA]</scope>
    <source>
        <strain evidence="2 3">NML 130396</strain>
    </source>
</reference>
<dbReference type="OrthoDB" id="9796171at2"/>
<dbReference type="PROSITE" id="PS51186">
    <property type="entry name" value="GNAT"/>
    <property type="match status" value="1"/>
</dbReference>
<name>A0A255H3E0_9ACTN</name>
<dbReference type="RefSeq" id="WP_094363666.1">
    <property type="nucleotide sequence ID" value="NZ_NMVQ01000012.1"/>
</dbReference>
<dbReference type="CDD" id="cd04301">
    <property type="entry name" value="NAT_SF"/>
    <property type="match status" value="1"/>
</dbReference>
<dbReference type="SUPFAM" id="SSF55729">
    <property type="entry name" value="Acyl-CoA N-acyltransferases (Nat)"/>
    <property type="match status" value="1"/>
</dbReference>
<comment type="caution">
    <text evidence="2">The sequence shown here is derived from an EMBL/GenBank/DDBJ whole genome shotgun (WGS) entry which is preliminary data.</text>
</comment>
<dbReference type="InterPro" id="IPR016181">
    <property type="entry name" value="Acyl_CoA_acyltransferase"/>
</dbReference>